<dbReference type="InterPro" id="IPR018490">
    <property type="entry name" value="cNMP-bd_dom_sf"/>
</dbReference>
<sequence length="220" mass="24656">MEKYINILKNTPLFQGISEAEILPMLKCLSVSIKNYSKGEYLLRSGDKIQTIGMILSGQALIINDDVWGNRNIITELSSGMLYGESYACISSVPAQISVIANENLTVMLFNINHIVTTCSSSCSFHTRLIHNLLEIIARKNVRLMNKIDHVSKKNLRDKILNYLSSESMHAGSNTFTIPYDRQGLADYLNADRSALSSELSKLQKEGVLSYKKNTFSLRV</sequence>
<keyword evidence="3" id="KW-0804">Transcription</keyword>
<evidence type="ECO:0000259" key="4">
    <source>
        <dbReference type="PROSITE" id="PS50042"/>
    </source>
</evidence>
<dbReference type="AlphaFoldDB" id="A0A174YT65"/>
<dbReference type="InterPro" id="IPR012318">
    <property type="entry name" value="HTH_CRP"/>
</dbReference>
<keyword evidence="1" id="KW-0805">Transcription regulation</keyword>
<evidence type="ECO:0000256" key="2">
    <source>
        <dbReference type="ARBA" id="ARBA00023125"/>
    </source>
</evidence>
<feature type="domain" description="Cyclic nucleotide-binding" evidence="4">
    <location>
        <begin position="13"/>
        <end position="111"/>
    </location>
</feature>
<accession>A0A174YT65</accession>
<name>A0A174YT65_9FIRM</name>
<evidence type="ECO:0000313" key="9">
    <source>
        <dbReference type="Proteomes" id="UP000095780"/>
    </source>
</evidence>
<proteinExistence type="predicted"/>
<dbReference type="Pfam" id="PF13545">
    <property type="entry name" value="HTH_Crp_2"/>
    <property type="match status" value="1"/>
</dbReference>
<evidence type="ECO:0000259" key="5">
    <source>
        <dbReference type="PROSITE" id="PS51063"/>
    </source>
</evidence>
<dbReference type="RefSeq" id="WP_022098124.1">
    <property type="nucleotide sequence ID" value="NZ_CABIXW010000005.1"/>
</dbReference>
<dbReference type="PROSITE" id="PS50042">
    <property type="entry name" value="CNMP_BINDING_3"/>
    <property type="match status" value="1"/>
</dbReference>
<dbReference type="InterPro" id="IPR000595">
    <property type="entry name" value="cNMP-bd_dom"/>
</dbReference>
<evidence type="ECO:0000256" key="1">
    <source>
        <dbReference type="ARBA" id="ARBA00023015"/>
    </source>
</evidence>
<reference evidence="8 9" key="1">
    <citation type="submission" date="2015-09" db="EMBL/GenBank/DDBJ databases">
        <authorList>
            <consortium name="Pathogen Informatics"/>
        </authorList>
    </citation>
    <scope>NUCLEOTIDE SEQUENCE [LARGE SCALE GENOMIC DNA]</scope>
    <source>
        <strain evidence="6 8">2789STDY5834875</strain>
        <strain evidence="7 9">2789STDY5834878</strain>
    </source>
</reference>
<keyword evidence="2" id="KW-0238">DNA-binding</keyword>
<dbReference type="SUPFAM" id="SSF51206">
    <property type="entry name" value="cAMP-binding domain-like"/>
    <property type="match status" value="1"/>
</dbReference>
<evidence type="ECO:0000313" key="6">
    <source>
        <dbReference type="EMBL" id="CUQ75158.1"/>
    </source>
</evidence>
<dbReference type="CDD" id="cd00038">
    <property type="entry name" value="CAP_ED"/>
    <property type="match status" value="1"/>
</dbReference>
<evidence type="ECO:0000313" key="8">
    <source>
        <dbReference type="Proteomes" id="UP000095621"/>
    </source>
</evidence>
<protein>
    <submittedName>
        <fullName evidence="6">Transcriptional activator FtrB</fullName>
    </submittedName>
</protein>
<evidence type="ECO:0000256" key="3">
    <source>
        <dbReference type="ARBA" id="ARBA00023163"/>
    </source>
</evidence>
<dbReference type="PROSITE" id="PS51063">
    <property type="entry name" value="HTH_CRP_2"/>
    <property type="match status" value="1"/>
</dbReference>
<dbReference type="Proteomes" id="UP000095780">
    <property type="component" value="Unassembled WGS sequence"/>
</dbReference>
<dbReference type="GO" id="GO:0006355">
    <property type="term" value="P:regulation of DNA-templated transcription"/>
    <property type="evidence" value="ECO:0007669"/>
    <property type="project" value="InterPro"/>
</dbReference>
<dbReference type="Proteomes" id="UP000095621">
    <property type="component" value="Unassembled WGS sequence"/>
</dbReference>
<dbReference type="EMBL" id="CZBU01000001">
    <property type="protein sequence ID" value="CUQ75158.1"/>
    <property type="molecule type" value="Genomic_DNA"/>
</dbReference>
<dbReference type="SUPFAM" id="SSF46785">
    <property type="entry name" value="Winged helix' DNA-binding domain"/>
    <property type="match status" value="1"/>
</dbReference>
<dbReference type="InterPro" id="IPR014710">
    <property type="entry name" value="RmlC-like_jellyroll"/>
</dbReference>
<organism evidence="6 8">
    <name type="scientific">Lachnospira eligens</name>
    <dbReference type="NCBI Taxonomy" id="39485"/>
    <lineage>
        <taxon>Bacteria</taxon>
        <taxon>Bacillati</taxon>
        <taxon>Bacillota</taxon>
        <taxon>Clostridia</taxon>
        <taxon>Lachnospirales</taxon>
        <taxon>Lachnospiraceae</taxon>
        <taxon>Lachnospira</taxon>
    </lineage>
</organism>
<dbReference type="EMBL" id="CZBV01000005">
    <property type="protein sequence ID" value="CUQ87263.1"/>
    <property type="molecule type" value="Genomic_DNA"/>
</dbReference>
<dbReference type="Gene3D" id="2.60.120.10">
    <property type="entry name" value="Jelly Rolls"/>
    <property type="match status" value="1"/>
</dbReference>
<dbReference type="InterPro" id="IPR036390">
    <property type="entry name" value="WH_DNA-bd_sf"/>
</dbReference>
<dbReference type="OrthoDB" id="9774616at2"/>
<feature type="domain" description="HTH crp-type" evidence="5">
    <location>
        <begin position="154"/>
        <end position="220"/>
    </location>
</feature>
<dbReference type="Pfam" id="PF00027">
    <property type="entry name" value="cNMP_binding"/>
    <property type="match status" value="1"/>
</dbReference>
<dbReference type="GO" id="GO:0003677">
    <property type="term" value="F:DNA binding"/>
    <property type="evidence" value="ECO:0007669"/>
    <property type="project" value="UniProtKB-KW"/>
</dbReference>
<evidence type="ECO:0000313" key="7">
    <source>
        <dbReference type="EMBL" id="CUQ87263.1"/>
    </source>
</evidence>
<gene>
    <name evidence="6" type="ORF">ERS852490_00353</name>
    <name evidence="7" type="ORF">ERS852492_01997</name>
</gene>